<evidence type="ECO:0000256" key="2">
    <source>
        <dbReference type="ARBA" id="ARBA00006803"/>
    </source>
</evidence>
<evidence type="ECO:0000256" key="6">
    <source>
        <dbReference type="SAM" id="Phobius"/>
    </source>
</evidence>
<feature type="transmembrane region" description="Helical" evidence="6">
    <location>
        <begin position="129"/>
        <end position="151"/>
    </location>
</feature>
<accession>A0A9P1MYX2</accession>
<dbReference type="Pfam" id="PF03125">
    <property type="entry name" value="Sre"/>
    <property type="match status" value="1"/>
</dbReference>
<dbReference type="EMBL" id="CANHGI010000002">
    <property type="protein sequence ID" value="CAI5441281.1"/>
    <property type="molecule type" value="Genomic_DNA"/>
</dbReference>
<dbReference type="Proteomes" id="UP001152747">
    <property type="component" value="Unassembled WGS sequence"/>
</dbReference>
<feature type="transmembrane region" description="Helical" evidence="6">
    <location>
        <begin position="245"/>
        <end position="268"/>
    </location>
</feature>
<feature type="transmembrane region" description="Helical" evidence="6">
    <location>
        <begin position="157"/>
        <end position="180"/>
    </location>
</feature>
<evidence type="ECO:0000256" key="4">
    <source>
        <dbReference type="ARBA" id="ARBA00022989"/>
    </source>
</evidence>
<feature type="transmembrane region" description="Helical" evidence="6">
    <location>
        <begin position="12"/>
        <end position="32"/>
    </location>
</feature>
<dbReference type="OrthoDB" id="5877454at2759"/>
<keyword evidence="8" id="KW-1185">Reference proteome</keyword>
<evidence type="ECO:0000256" key="1">
    <source>
        <dbReference type="ARBA" id="ARBA00004141"/>
    </source>
</evidence>
<dbReference type="PANTHER" id="PTHR23128:SF139">
    <property type="entry name" value="SERPENTINE RECEPTOR CLASS EPSILON-1-RELATED"/>
    <property type="match status" value="1"/>
</dbReference>
<evidence type="ECO:0000256" key="3">
    <source>
        <dbReference type="ARBA" id="ARBA00022692"/>
    </source>
</evidence>
<organism evidence="7 8">
    <name type="scientific">Caenorhabditis angaria</name>
    <dbReference type="NCBI Taxonomy" id="860376"/>
    <lineage>
        <taxon>Eukaryota</taxon>
        <taxon>Metazoa</taxon>
        <taxon>Ecdysozoa</taxon>
        <taxon>Nematoda</taxon>
        <taxon>Chromadorea</taxon>
        <taxon>Rhabditida</taxon>
        <taxon>Rhabditina</taxon>
        <taxon>Rhabditomorpha</taxon>
        <taxon>Rhabditoidea</taxon>
        <taxon>Rhabditidae</taxon>
        <taxon>Peloderinae</taxon>
        <taxon>Caenorhabditis</taxon>
    </lineage>
</organism>
<reference evidence="7" key="1">
    <citation type="submission" date="2022-11" db="EMBL/GenBank/DDBJ databases">
        <authorList>
            <person name="Kikuchi T."/>
        </authorList>
    </citation>
    <scope>NUCLEOTIDE SEQUENCE</scope>
    <source>
        <strain evidence="7">PS1010</strain>
    </source>
</reference>
<name>A0A9P1MYX2_9PELO</name>
<keyword evidence="5 6" id="KW-0472">Membrane</keyword>
<protein>
    <submittedName>
        <fullName evidence="7">Uncharacterized protein</fullName>
    </submittedName>
</protein>
<dbReference type="InterPro" id="IPR004151">
    <property type="entry name" value="7TM_GPCR_serpentine_rcpt_Sre"/>
</dbReference>
<feature type="transmembrane region" description="Helical" evidence="6">
    <location>
        <begin position="212"/>
        <end position="233"/>
    </location>
</feature>
<dbReference type="GO" id="GO:0016020">
    <property type="term" value="C:membrane"/>
    <property type="evidence" value="ECO:0007669"/>
    <property type="project" value="UniProtKB-SubCell"/>
</dbReference>
<evidence type="ECO:0000313" key="7">
    <source>
        <dbReference type="EMBL" id="CAI5441281.1"/>
    </source>
</evidence>
<keyword evidence="3 6" id="KW-0812">Transmembrane</keyword>
<evidence type="ECO:0000313" key="8">
    <source>
        <dbReference type="Proteomes" id="UP001152747"/>
    </source>
</evidence>
<feature type="transmembrane region" description="Helical" evidence="6">
    <location>
        <begin position="44"/>
        <end position="65"/>
    </location>
</feature>
<gene>
    <name evidence="7" type="ORF">CAMP_LOCUS3918</name>
</gene>
<dbReference type="PANTHER" id="PTHR23128">
    <property type="entry name" value="SERPENTINE RECEPTOR, CLASS E (EPSILON)-RELATED"/>
    <property type="match status" value="1"/>
</dbReference>
<sequence>MYPSEFACGEIIKSFIFIEIIAILIQIVLYAITIYVTITSPFHYNLRFIGVFILSGYYTFLSGRLVNCFYESDIIKFSGDPNENIILIITSGLQYTFMACACSISFVVFVERFYAIKYVETYEFKTRKYLSIGICLEVTCSCISCGIILLFDIIPIIFMAIFGLLVGCASFIAYCILFTINRKRFELAMRNSDKYSLSVRFQLNESFKITTLIRNVIFFSGISNLIMGLILVFSESSTIQPHISLYLHSAFNICAIIYSIFTLLILLLSVKQYRRYFFQIRIVYAIVYPIFGRCYESEFRSSKIQRHSIADDTDTYFKILAAQWNY</sequence>
<comment type="subcellular location">
    <subcellularLocation>
        <location evidence="1">Membrane</location>
        <topology evidence="1">Multi-pass membrane protein</topology>
    </subcellularLocation>
</comment>
<dbReference type="GO" id="GO:0007606">
    <property type="term" value="P:sensory perception of chemical stimulus"/>
    <property type="evidence" value="ECO:0007669"/>
    <property type="project" value="InterPro"/>
</dbReference>
<proteinExistence type="inferred from homology"/>
<keyword evidence="4 6" id="KW-1133">Transmembrane helix</keyword>
<dbReference type="AlphaFoldDB" id="A0A9P1MYX2"/>
<comment type="similarity">
    <text evidence="2">Belongs to the nematode receptor-like protein sre family.</text>
</comment>
<evidence type="ECO:0000256" key="5">
    <source>
        <dbReference type="ARBA" id="ARBA00023136"/>
    </source>
</evidence>
<feature type="transmembrane region" description="Helical" evidence="6">
    <location>
        <begin position="85"/>
        <end position="109"/>
    </location>
</feature>
<comment type="caution">
    <text evidence="7">The sequence shown here is derived from an EMBL/GenBank/DDBJ whole genome shotgun (WGS) entry which is preliminary data.</text>
</comment>